<evidence type="ECO:0000256" key="1">
    <source>
        <dbReference type="SAM" id="Coils"/>
    </source>
</evidence>
<evidence type="ECO:0008006" key="4">
    <source>
        <dbReference type="Google" id="ProtNLM"/>
    </source>
</evidence>
<proteinExistence type="predicted"/>
<dbReference type="STRING" id="28200.GCA_001572935_00470"/>
<dbReference type="AlphaFoldDB" id="A0A2U2BYV0"/>
<reference evidence="2 3" key="1">
    <citation type="submission" date="2018-05" db="EMBL/GenBank/DDBJ databases">
        <title>Antimicrobial susceptibility testing and genomic analysis of Arcobacter skirrowii strains and one Arcobacter butzleri isolated from German poultry farms.</title>
        <authorList>
            <person name="Haenel I."/>
            <person name="Hotzel H."/>
            <person name="Tomaso H."/>
            <person name="Busch A."/>
        </authorList>
    </citation>
    <scope>NUCLEOTIDE SEQUENCE [LARGE SCALE GENOMIC DNA]</scope>
    <source>
        <strain evidence="3">v</strain>
    </source>
</reference>
<gene>
    <name evidence="2" type="ORF">DF188_08750</name>
</gene>
<dbReference type="EMBL" id="QEYI01000009">
    <property type="protein sequence ID" value="PWE19992.1"/>
    <property type="molecule type" value="Genomic_DNA"/>
</dbReference>
<accession>A0A2U2BYV0</accession>
<name>A0A2U2BYV0_9BACT</name>
<organism evidence="2 3">
    <name type="scientific">Aliarcobacter skirrowii</name>
    <dbReference type="NCBI Taxonomy" id="28200"/>
    <lineage>
        <taxon>Bacteria</taxon>
        <taxon>Pseudomonadati</taxon>
        <taxon>Campylobacterota</taxon>
        <taxon>Epsilonproteobacteria</taxon>
        <taxon>Campylobacterales</taxon>
        <taxon>Arcobacteraceae</taxon>
        <taxon>Aliarcobacter</taxon>
    </lineage>
</organism>
<sequence length="446" mass="52350">MKKIVLILIVVVAVLATFSFIVKSSVNSEIKSKVEEIRASGFDVSYNERFSIFSIKADGEVKITNPKEALNYIVSLQEYEEQRENLQRVFESFDEYLMSQIFEGMVYEYDLNFYLLTSDLDLNIYLTKLSTILMQELDKSRQKQKVQLFIDMLKNRDIHINLDEGLNYKLKDINLSNEDFEFILNGVNGSKSDMNIDLFELTTTKAGVNIRLENIETNYKESSKDEMISDFSIEKINFFADKFDFKIDKLKISSFSKVLQNLLNNKTNISFDKFYLNKIDYYEDELKTELNNIDLNFDLQNFPFQEYKDFLNAYATMNIDMQRFFEKAQILLEAISDSKSNIKLKADSKDLIFQNLPIFKELKIDGDIIVSENLNNMNFSNANDIFEKLYFEIKVDKESVKEAIIDGRLNRRNEIVIIETEDKKYNLFKIELKEDGVFVNDSFKIR</sequence>
<keyword evidence="1" id="KW-0175">Coiled coil</keyword>
<dbReference type="Proteomes" id="UP000245014">
    <property type="component" value="Unassembled WGS sequence"/>
</dbReference>
<evidence type="ECO:0000313" key="2">
    <source>
        <dbReference type="EMBL" id="PWE19992.1"/>
    </source>
</evidence>
<evidence type="ECO:0000313" key="3">
    <source>
        <dbReference type="Proteomes" id="UP000245014"/>
    </source>
</evidence>
<dbReference type="RefSeq" id="WP_109158703.1">
    <property type="nucleotide sequence ID" value="NZ_QEYI01000009.1"/>
</dbReference>
<protein>
    <recommendedName>
        <fullName evidence="4">DUF945 domain-containing protein</fullName>
    </recommendedName>
</protein>
<comment type="caution">
    <text evidence="2">The sequence shown here is derived from an EMBL/GenBank/DDBJ whole genome shotgun (WGS) entry which is preliminary data.</text>
</comment>
<feature type="coiled-coil region" evidence="1">
    <location>
        <begin position="69"/>
        <end position="96"/>
    </location>
</feature>